<feature type="signal peptide" evidence="1">
    <location>
        <begin position="1"/>
        <end position="21"/>
    </location>
</feature>
<dbReference type="Gene3D" id="2.60.40.10">
    <property type="entry name" value="Immunoglobulins"/>
    <property type="match status" value="1"/>
</dbReference>
<dbReference type="EMBL" id="ABOX02000004">
    <property type="protein sequence ID" value="EEF62554.1"/>
    <property type="molecule type" value="Genomic_DNA"/>
</dbReference>
<evidence type="ECO:0000259" key="2">
    <source>
        <dbReference type="PROSITE" id="PS50835"/>
    </source>
</evidence>
<evidence type="ECO:0000256" key="1">
    <source>
        <dbReference type="SAM" id="SignalP"/>
    </source>
</evidence>
<keyword evidence="1" id="KW-0732">Signal</keyword>
<dbReference type="SUPFAM" id="SSF48726">
    <property type="entry name" value="Immunoglobulin"/>
    <property type="match status" value="1"/>
</dbReference>
<dbReference type="AlphaFoldDB" id="B9XC86"/>
<proteinExistence type="predicted"/>
<organism evidence="3 4">
    <name type="scientific">Pedosphaera parvula (strain Ellin514)</name>
    <dbReference type="NCBI Taxonomy" id="320771"/>
    <lineage>
        <taxon>Bacteria</taxon>
        <taxon>Pseudomonadati</taxon>
        <taxon>Verrucomicrobiota</taxon>
        <taxon>Pedosphaerae</taxon>
        <taxon>Pedosphaerales</taxon>
        <taxon>Pedosphaeraceae</taxon>
        <taxon>Pedosphaera</taxon>
    </lineage>
</organism>
<dbReference type="InterPro" id="IPR007110">
    <property type="entry name" value="Ig-like_dom"/>
</dbReference>
<protein>
    <submittedName>
        <fullName evidence="3">Immunoglobulin I-set domain protein</fullName>
    </submittedName>
</protein>
<dbReference type="Gene3D" id="2.130.10.10">
    <property type="entry name" value="YVTN repeat-like/Quinoprotein amine dehydrogenase"/>
    <property type="match status" value="2"/>
</dbReference>
<dbReference type="InterPro" id="IPR036179">
    <property type="entry name" value="Ig-like_dom_sf"/>
</dbReference>
<dbReference type="InterPro" id="IPR015943">
    <property type="entry name" value="WD40/YVTN_repeat-like_dom_sf"/>
</dbReference>
<dbReference type="OrthoDB" id="102721at2"/>
<sequence precursor="true">MSPRYLFLLFGIMLSVVNATKAQTPSWSQFLNSPGPSSIRHDDIYFTDPTNGWASQNNWIYRTTNGGMSWTTNLTSGGTHFRSIAFATPQVGFAGNLGQGSYDGGTTDTNVLYRSYDGGITWANVPGFAEAGMKGLCSIFVLDSQHIYGGGRVRGPAFFIKSTDGGTNWTMVNLTAQNVMNGIMDVYFKDPTNGWAVGMDTHSFSSPPYYGRIARTTDGGATWTPVVTTTIANCYFWKMSWPATNIGYVALQQNGSSSTIVFYKTTDGGNNWVSNGIPLSSVGAASFYLQGLGFVNTNEGWMGGSSVAPYSTSFLHTTDGGATWQAAGYSNTFFINRIRFLSPTLGFASGGNLHIYSIPPAITNQPQSQTVLGGTNITLSVGTVGTSPLKYQWLKNGTNNPGATTATLALNNLTRVDAGTYSVVITNAVAGLQSSNAVVHVLVPERLGEPVLLPGGEVSLQFADADGGALLTTNDLATFEVQVSTNLVQWSVITNALTLTNGTVVLRDIITSVPSRYYRVLEH</sequence>
<dbReference type="PROSITE" id="PS50835">
    <property type="entry name" value="IG_LIKE"/>
    <property type="match status" value="1"/>
</dbReference>
<dbReference type="PANTHER" id="PTHR47199:SF2">
    <property type="entry name" value="PHOTOSYSTEM II STABILITY_ASSEMBLY FACTOR HCF136, CHLOROPLASTIC"/>
    <property type="match status" value="1"/>
</dbReference>
<comment type="caution">
    <text evidence="3">The sequence shown here is derived from an EMBL/GenBank/DDBJ whole genome shotgun (WGS) entry which is preliminary data.</text>
</comment>
<dbReference type="InterPro" id="IPR003599">
    <property type="entry name" value="Ig_sub"/>
</dbReference>
<name>B9XC86_PEDPL</name>
<evidence type="ECO:0000313" key="4">
    <source>
        <dbReference type="Proteomes" id="UP000003688"/>
    </source>
</evidence>
<evidence type="ECO:0000313" key="3">
    <source>
        <dbReference type="EMBL" id="EEF62554.1"/>
    </source>
</evidence>
<dbReference type="RefSeq" id="WP_007413434.1">
    <property type="nucleotide sequence ID" value="NZ_ABOX02000004.1"/>
</dbReference>
<feature type="chain" id="PRO_5002894637" evidence="1">
    <location>
        <begin position="22"/>
        <end position="523"/>
    </location>
</feature>
<dbReference type="SUPFAM" id="SSF110296">
    <property type="entry name" value="Oligoxyloglucan reducing end-specific cellobiohydrolase"/>
    <property type="match status" value="2"/>
</dbReference>
<reference evidence="3 4" key="1">
    <citation type="journal article" date="2011" name="J. Bacteriol.">
        <title>Genome sequence of 'Pedosphaera parvula' Ellin514, an aerobic Verrucomicrobial isolate from pasture soil.</title>
        <authorList>
            <person name="Kant R."/>
            <person name="van Passel M.W."/>
            <person name="Sangwan P."/>
            <person name="Palva A."/>
            <person name="Lucas S."/>
            <person name="Copeland A."/>
            <person name="Lapidus A."/>
            <person name="Glavina Del Rio T."/>
            <person name="Dalin E."/>
            <person name="Tice H."/>
            <person name="Bruce D."/>
            <person name="Goodwin L."/>
            <person name="Pitluck S."/>
            <person name="Chertkov O."/>
            <person name="Larimer F.W."/>
            <person name="Land M.L."/>
            <person name="Hauser L."/>
            <person name="Brettin T.S."/>
            <person name="Detter J.C."/>
            <person name="Han S."/>
            <person name="de Vos W.M."/>
            <person name="Janssen P.H."/>
            <person name="Smidt H."/>
        </authorList>
    </citation>
    <scope>NUCLEOTIDE SEQUENCE [LARGE SCALE GENOMIC DNA]</scope>
    <source>
        <strain evidence="3 4">Ellin514</strain>
    </source>
</reference>
<accession>B9XC86</accession>
<dbReference type="PANTHER" id="PTHR47199">
    <property type="entry name" value="PHOTOSYSTEM II STABILITY/ASSEMBLY FACTOR HCF136, CHLOROPLASTIC"/>
    <property type="match status" value="1"/>
</dbReference>
<dbReference type="InterPro" id="IPR013783">
    <property type="entry name" value="Ig-like_fold"/>
</dbReference>
<feature type="domain" description="Ig-like" evidence="2">
    <location>
        <begin position="360"/>
        <end position="439"/>
    </location>
</feature>
<dbReference type="STRING" id="320771.Cflav_PD5189"/>
<keyword evidence="4" id="KW-1185">Reference proteome</keyword>
<dbReference type="Proteomes" id="UP000003688">
    <property type="component" value="Unassembled WGS sequence"/>
</dbReference>
<dbReference type="SMART" id="SM00409">
    <property type="entry name" value="IG"/>
    <property type="match status" value="1"/>
</dbReference>
<dbReference type="Pfam" id="PF13927">
    <property type="entry name" value="Ig_3"/>
    <property type="match status" value="1"/>
</dbReference>
<gene>
    <name evidence="3" type="ORF">Cflav_PD5189</name>
</gene>
<dbReference type="CDD" id="cd15482">
    <property type="entry name" value="Sialidase_non-viral"/>
    <property type="match status" value="1"/>
</dbReference>